<comment type="caution">
    <text evidence="2">The sequence shown here is derived from an EMBL/GenBank/DDBJ whole genome shotgun (WGS) entry which is preliminary data.</text>
</comment>
<organism evidence="2 3">
    <name type="scientific">Holtiella tumoricola</name>
    <dbReference type="NCBI Taxonomy" id="3018743"/>
    <lineage>
        <taxon>Bacteria</taxon>
        <taxon>Bacillati</taxon>
        <taxon>Bacillota</taxon>
        <taxon>Clostridia</taxon>
        <taxon>Lachnospirales</taxon>
        <taxon>Cellulosilyticaceae</taxon>
        <taxon>Holtiella</taxon>
    </lineage>
</organism>
<sequence length="82" mass="9957">MTKKEQKRIAQEREEERQALADEITSLHEEMAATLNNFSDTIEPDLLEYYTYYYKASQIKHSYLLRKLKKVYYEIEESRNVM</sequence>
<keyword evidence="3" id="KW-1185">Reference proteome</keyword>
<dbReference type="RefSeq" id="WP_053982446.1">
    <property type="nucleotide sequence ID" value="NZ_JAQIFT010000014.1"/>
</dbReference>
<gene>
    <name evidence="2" type="ORF">PBV87_03195</name>
</gene>
<evidence type="ECO:0000313" key="2">
    <source>
        <dbReference type="EMBL" id="MDA3730512.1"/>
    </source>
</evidence>
<name>A0AA42DKE8_9FIRM</name>
<evidence type="ECO:0000313" key="3">
    <source>
        <dbReference type="Proteomes" id="UP001169242"/>
    </source>
</evidence>
<evidence type="ECO:0000256" key="1">
    <source>
        <dbReference type="SAM" id="Coils"/>
    </source>
</evidence>
<keyword evidence="1" id="KW-0175">Coiled coil</keyword>
<reference evidence="2" key="1">
    <citation type="journal article" date="2023" name="Int. J. Syst. Evol. Microbiol.">
        <title>&lt;i&gt;Holtiella tumoricola&lt;/i&gt; gen. nov. sp. nov., isolated from a human clinical sample.</title>
        <authorList>
            <person name="Allen-Vercoe E."/>
            <person name="Daigneault M.C."/>
            <person name="Vancuren S.J."/>
            <person name="Cochrane K."/>
            <person name="O'Neal L.L."/>
            <person name="Sankaranarayanan K."/>
            <person name="Lawson P.A."/>
        </authorList>
    </citation>
    <scope>NUCLEOTIDE SEQUENCE</scope>
    <source>
        <strain evidence="2">CC70A</strain>
    </source>
</reference>
<proteinExistence type="predicted"/>
<dbReference type="EMBL" id="JAQIFT010000014">
    <property type="protein sequence ID" value="MDA3730512.1"/>
    <property type="molecule type" value="Genomic_DNA"/>
</dbReference>
<feature type="coiled-coil region" evidence="1">
    <location>
        <begin position="3"/>
        <end position="30"/>
    </location>
</feature>
<dbReference type="Proteomes" id="UP001169242">
    <property type="component" value="Unassembled WGS sequence"/>
</dbReference>
<dbReference type="AlphaFoldDB" id="A0AA42DKE8"/>
<accession>A0AA42DKE8</accession>
<protein>
    <submittedName>
        <fullName evidence="2">DUF2508 family protein</fullName>
    </submittedName>
</protein>